<keyword evidence="1" id="KW-0472">Membrane</keyword>
<dbReference type="RefSeq" id="WP_154496504.1">
    <property type="nucleotide sequence ID" value="NZ_VUMU01000009.1"/>
</dbReference>
<keyword evidence="1" id="KW-0812">Transmembrane</keyword>
<evidence type="ECO:0000259" key="2">
    <source>
        <dbReference type="Pfam" id="PF04892"/>
    </source>
</evidence>
<keyword evidence="4" id="KW-1185">Reference proteome</keyword>
<dbReference type="PANTHER" id="PTHR36834">
    <property type="entry name" value="MEMBRANE PROTEIN-RELATED"/>
    <property type="match status" value="1"/>
</dbReference>
<dbReference type="PANTHER" id="PTHR36834:SF2">
    <property type="entry name" value="MEMBRANE PROTEIN"/>
    <property type="match status" value="1"/>
</dbReference>
<evidence type="ECO:0000313" key="4">
    <source>
        <dbReference type="Proteomes" id="UP000476055"/>
    </source>
</evidence>
<accession>A0A6L5YJ77</accession>
<protein>
    <submittedName>
        <fullName evidence="3">VanZ family protein</fullName>
    </submittedName>
</protein>
<dbReference type="Pfam" id="PF04892">
    <property type="entry name" value="VanZ"/>
    <property type="match status" value="1"/>
</dbReference>
<evidence type="ECO:0000256" key="1">
    <source>
        <dbReference type="SAM" id="Phobius"/>
    </source>
</evidence>
<feature type="transmembrane region" description="Helical" evidence="1">
    <location>
        <begin position="28"/>
        <end position="49"/>
    </location>
</feature>
<proteinExistence type="predicted"/>
<evidence type="ECO:0000313" key="3">
    <source>
        <dbReference type="EMBL" id="MST58325.1"/>
    </source>
</evidence>
<dbReference type="InterPro" id="IPR006976">
    <property type="entry name" value="VanZ-like"/>
</dbReference>
<organism evidence="3 4">
    <name type="scientific">Waltera intestinalis</name>
    <dbReference type="NCBI Taxonomy" id="2606635"/>
    <lineage>
        <taxon>Bacteria</taxon>
        <taxon>Bacillati</taxon>
        <taxon>Bacillota</taxon>
        <taxon>Clostridia</taxon>
        <taxon>Lachnospirales</taxon>
        <taxon>Lachnospiraceae</taxon>
        <taxon>Waltera</taxon>
    </lineage>
</organism>
<feature type="transmembrane region" description="Helical" evidence="1">
    <location>
        <begin position="102"/>
        <end position="127"/>
    </location>
</feature>
<name>A0A6L5YJ77_9FIRM</name>
<keyword evidence="1" id="KW-1133">Transmembrane helix</keyword>
<comment type="caution">
    <text evidence="3">The sequence shown here is derived from an EMBL/GenBank/DDBJ whole genome shotgun (WGS) entry which is preliminary data.</text>
</comment>
<feature type="transmembrane region" description="Helical" evidence="1">
    <location>
        <begin position="139"/>
        <end position="159"/>
    </location>
</feature>
<dbReference type="Proteomes" id="UP000476055">
    <property type="component" value="Unassembled WGS sequence"/>
</dbReference>
<gene>
    <name evidence="3" type="ORF">FYJ59_08755</name>
</gene>
<dbReference type="AlphaFoldDB" id="A0A6L5YJ77"/>
<feature type="transmembrane region" description="Helical" evidence="1">
    <location>
        <begin position="61"/>
        <end position="82"/>
    </location>
</feature>
<reference evidence="3 4" key="1">
    <citation type="submission" date="2019-08" db="EMBL/GenBank/DDBJ databases">
        <title>In-depth cultivation of the pig gut microbiome towards novel bacterial diversity and tailored functional studies.</title>
        <authorList>
            <person name="Wylensek D."/>
            <person name="Hitch T.C.A."/>
            <person name="Clavel T."/>
        </authorList>
    </citation>
    <scope>NUCLEOTIDE SEQUENCE [LARGE SCALE GENOMIC DNA]</scope>
    <source>
        <strain evidence="3 4">WCA3-601-WT-6H</strain>
    </source>
</reference>
<sequence length="201" mass="23044">MQMLKKVFSPTIMERALEQFGSVSIEKFLLYSLVGVLIFLLVVIVRRILGKATSITDIMSGIVCIIYLSIMLQLTLVCRESGSRIGIDLDLFHGLRGPDNDFHWLMVAYVILNCLLFIPYGFTLSLFSFVNERKSITQMVLVLLISFASSMIIEIAQLITQRGYYELQDLLFNTLGGVIGWGIFYIIYRVGTFIYRRREEK</sequence>
<feature type="domain" description="VanZ-like" evidence="2">
    <location>
        <begin position="65"/>
        <end position="187"/>
    </location>
</feature>
<dbReference type="InterPro" id="IPR053150">
    <property type="entry name" value="Teicoplanin_resist-assoc"/>
</dbReference>
<dbReference type="EMBL" id="VUMU01000009">
    <property type="protein sequence ID" value="MST58325.1"/>
    <property type="molecule type" value="Genomic_DNA"/>
</dbReference>
<feature type="transmembrane region" description="Helical" evidence="1">
    <location>
        <begin position="171"/>
        <end position="188"/>
    </location>
</feature>